<dbReference type="GO" id="GO:0003677">
    <property type="term" value="F:DNA binding"/>
    <property type="evidence" value="ECO:0007669"/>
    <property type="project" value="UniProtKB-KW"/>
</dbReference>
<evidence type="ECO:0000256" key="1">
    <source>
        <dbReference type="ARBA" id="ARBA00023015"/>
    </source>
</evidence>
<dbReference type="Gene3D" id="1.10.10.10">
    <property type="entry name" value="Winged helix-like DNA-binding domain superfamily/Winged helix DNA-binding domain"/>
    <property type="match status" value="1"/>
</dbReference>
<dbReference type="AlphaFoldDB" id="A0A1H7YFE2"/>
<organism evidence="5 6">
    <name type="scientific">Loktanella fryxellensis</name>
    <dbReference type="NCBI Taxonomy" id="245187"/>
    <lineage>
        <taxon>Bacteria</taxon>
        <taxon>Pseudomonadati</taxon>
        <taxon>Pseudomonadota</taxon>
        <taxon>Alphaproteobacteria</taxon>
        <taxon>Rhodobacterales</taxon>
        <taxon>Roseobacteraceae</taxon>
        <taxon>Loktanella</taxon>
    </lineage>
</organism>
<keyword evidence="2" id="KW-0238">DNA-binding</keyword>
<dbReference type="EMBL" id="FOCI01000001">
    <property type="protein sequence ID" value="SEM44830.1"/>
    <property type="molecule type" value="Genomic_DNA"/>
</dbReference>
<dbReference type="Proteomes" id="UP000199585">
    <property type="component" value="Unassembled WGS sequence"/>
</dbReference>
<dbReference type="Gene3D" id="3.30.450.80">
    <property type="entry name" value="Transcription factor LuxR-like, autoinducer-binding domain"/>
    <property type="match status" value="1"/>
</dbReference>
<dbReference type="SUPFAM" id="SSF46894">
    <property type="entry name" value="C-terminal effector domain of the bipartite response regulators"/>
    <property type="match status" value="1"/>
</dbReference>
<keyword evidence="6" id="KW-1185">Reference proteome</keyword>
<accession>A0A1H7YFE2</accession>
<sequence>MTRRMTPDDLARLAPAGHYMALRIGFAFPMEEVNALPQAWIEHYTRSRLLLHDPVMRWGYAHTGIIDWTDLRHQDPQGVLAMASAFGLRFGVAVSVFDDNADGQRSLANFSRGDRDFTGLEKRLLLTYVTRRHTEMAPPRNLTAAELQALCMVKDGMRLKQIAYDLGVTEGAVKQRLKNAKVKLHANTSTQAAAMARQFRLI</sequence>
<dbReference type="InterPro" id="IPR005143">
    <property type="entry name" value="TF_LuxR_autoind-bd_dom"/>
</dbReference>
<evidence type="ECO:0000256" key="3">
    <source>
        <dbReference type="ARBA" id="ARBA00023163"/>
    </source>
</evidence>
<evidence type="ECO:0000313" key="5">
    <source>
        <dbReference type="EMBL" id="SEM44830.1"/>
    </source>
</evidence>
<reference evidence="5 6" key="1">
    <citation type="submission" date="2016-10" db="EMBL/GenBank/DDBJ databases">
        <authorList>
            <person name="de Groot N.N."/>
        </authorList>
    </citation>
    <scope>NUCLEOTIDE SEQUENCE [LARGE SCALE GENOMIC DNA]</scope>
    <source>
        <strain evidence="5 6">DSM 16213</strain>
    </source>
</reference>
<dbReference type="Pfam" id="PF00196">
    <property type="entry name" value="GerE"/>
    <property type="match status" value="1"/>
</dbReference>
<dbReference type="InterPro" id="IPR000792">
    <property type="entry name" value="Tscrpt_reg_LuxR_C"/>
</dbReference>
<dbReference type="GO" id="GO:0006355">
    <property type="term" value="P:regulation of DNA-templated transcription"/>
    <property type="evidence" value="ECO:0007669"/>
    <property type="project" value="InterPro"/>
</dbReference>
<keyword evidence="1" id="KW-0805">Transcription regulation</keyword>
<evidence type="ECO:0000313" key="6">
    <source>
        <dbReference type="Proteomes" id="UP000199585"/>
    </source>
</evidence>
<protein>
    <submittedName>
        <fullName evidence="5">Transcriptional regulator, LuxR family</fullName>
    </submittedName>
</protein>
<feature type="domain" description="HTH luxR-type" evidence="4">
    <location>
        <begin position="135"/>
        <end position="200"/>
    </location>
</feature>
<dbReference type="InterPro" id="IPR036693">
    <property type="entry name" value="TF_LuxR_autoind-bd_dom_sf"/>
</dbReference>
<dbReference type="InterPro" id="IPR036388">
    <property type="entry name" value="WH-like_DNA-bd_sf"/>
</dbReference>
<dbReference type="PROSITE" id="PS50043">
    <property type="entry name" value="HTH_LUXR_2"/>
    <property type="match status" value="1"/>
</dbReference>
<proteinExistence type="predicted"/>
<evidence type="ECO:0000259" key="4">
    <source>
        <dbReference type="PROSITE" id="PS50043"/>
    </source>
</evidence>
<name>A0A1H7YFE2_9RHOB</name>
<dbReference type="STRING" id="245187.SAMN04488003_101152"/>
<dbReference type="Pfam" id="PF03472">
    <property type="entry name" value="Autoind_bind"/>
    <property type="match status" value="1"/>
</dbReference>
<keyword evidence="3" id="KW-0804">Transcription</keyword>
<dbReference type="InterPro" id="IPR016032">
    <property type="entry name" value="Sig_transdc_resp-reg_C-effctor"/>
</dbReference>
<dbReference type="SMART" id="SM00421">
    <property type="entry name" value="HTH_LUXR"/>
    <property type="match status" value="1"/>
</dbReference>
<dbReference type="OrthoDB" id="7826109at2"/>
<dbReference type="CDD" id="cd06170">
    <property type="entry name" value="LuxR_C_like"/>
    <property type="match status" value="1"/>
</dbReference>
<evidence type="ECO:0000256" key="2">
    <source>
        <dbReference type="ARBA" id="ARBA00023125"/>
    </source>
</evidence>
<dbReference type="SUPFAM" id="SSF75516">
    <property type="entry name" value="Pheromone-binding domain of LuxR-like quorum-sensing transcription factors"/>
    <property type="match status" value="1"/>
</dbReference>
<gene>
    <name evidence="5" type="ORF">SAMN04488003_101152</name>
</gene>